<evidence type="ECO:0000256" key="1">
    <source>
        <dbReference type="ARBA" id="ARBA00004651"/>
    </source>
</evidence>
<comment type="caution">
    <text evidence="8">The sequence shown here is derived from an EMBL/GenBank/DDBJ whole genome shotgun (WGS) entry which is preliminary data.</text>
</comment>
<organism evidence="8 9">
    <name type="scientific">Lederbergia citrea</name>
    <dbReference type="NCBI Taxonomy" id="2833581"/>
    <lineage>
        <taxon>Bacteria</taxon>
        <taxon>Bacillati</taxon>
        <taxon>Bacillota</taxon>
        <taxon>Bacilli</taxon>
        <taxon>Bacillales</taxon>
        <taxon>Bacillaceae</taxon>
        <taxon>Lederbergia</taxon>
    </lineage>
</organism>
<keyword evidence="3 6" id="KW-0812">Transmembrane</keyword>
<dbReference type="Pfam" id="PF07690">
    <property type="entry name" value="MFS_1"/>
    <property type="match status" value="1"/>
</dbReference>
<name>A0A942URB8_9BACI</name>
<evidence type="ECO:0000256" key="4">
    <source>
        <dbReference type="ARBA" id="ARBA00022989"/>
    </source>
</evidence>
<evidence type="ECO:0000256" key="2">
    <source>
        <dbReference type="ARBA" id="ARBA00022448"/>
    </source>
</evidence>
<feature type="transmembrane region" description="Helical" evidence="6">
    <location>
        <begin position="301"/>
        <end position="324"/>
    </location>
</feature>
<dbReference type="InterPro" id="IPR011701">
    <property type="entry name" value="MFS"/>
</dbReference>
<keyword evidence="9" id="KW-1185">Reference proteome</keyword>
<feature type="transmembrane region" description="Helical" evidence="6">
    <location>
        <begin position="246"/>
        <end position="265"/>
    </location>
</feature>
<feature type="transmembrane region" description="Helical" evidence="6">
    <location>
        <begin position="277"/>
        <end position="295"/>
    </location>
</feature>
<dbReference type="RefSeq" id="WP_213098535.1">
    <property type="nucleotide sequence ID" value="NZ_JAGYPN010000002.1"/>
</dbReference>
<dbReference type="GO" id="GO:0022857">
    <property type="term" value="F:transmembrane transporter activity"/>
    <property type="evidence" value="ECO:0007669"/>
    <property type="project" value="InterPro"/>
</dbReference>
<feature type="domain" description="Major facilitator superfamily (MFS) profile" evidence="7">
    <location>
        <begin position="11"/>
        <end position="396"/>
    </location>
</feature>
<feature type="transmembrane region" description="Helical" evidence="6">
    <location>
        <begin position="211"/>
        <end position="234"/>
    </location>
</feature>
<evidence type="ECO:0000259" key="7">
    <source>
        <dbReference type="PROSITE" id="PS50850"/>
    </source>
</evidence>
<dbReference type="PANTHER" id="PTHR23523:SF2">
    <property type="entry name" value="2-NITROIMIDAZOLE TRANSPORTER"/>
    <property type="match status" value="1"/>
</dbReference>
<feature type="transmembrane region" description="Helical" evidence="6">
    <location>
        <begin position="12"/>
        <end position="35"/>
    </location>
</feature>
<dbReference type="Gene3D" id="1.20.1250.20">
    <property type="entry name" value="MFS general substrate transporter like domains"/>
    <property type="match status" value="1"/>
</dbReference>
<keyword evidence="4 6" id="KW-1133">Transmembrane helix</keyword>
<feature type="transmembrane region" description="Helical" evidence="6">
    <location>
        <begin position="370"/>
        <end position="392"/>
    </location>
</feature>
<dbReference type="AlphaFoldDB" id="A0A942URB8"/>
<dbReference type="EMBL" id="JAGYPN010000002">
    <property type="protein sequence ID" value="MBS4223533.1"/>
    <property type="molecule type" value="Genomic_DNA"/>
</dbReference>
<comment type="subcellular location">
    <subcellularLocation>
        <location evidence="1">Cell membrane</location>
        <topology evidence="1">Multi-pass membrane protein</topology>
    </subcellularLocation>
</comment>
<feature type="transmembrane region" description="Helical" evidence="6">
    <location>
        <begin position="74"/>
        <end position="93"/>
    </location>
</feature>
<feature type="transmembrane region" description="Helical" evidence="6">
    <location>
        <begin position="47"/>
        <end position="67"/>
    </location>
</feature>
<evidence type="ECO:0000256" key="6">
    <source>
        <dbReference type="SAM" id="Phobius"/>
    </source>
</evidence>
<feature type="transmembrane region" description="Helical" evidence="6">
    <location>
        <begin position="169"/>
        <end position="188"/>
    </location>
</feature>
<reference evidence="8 9" key="1">
    <citation type="submission" date="2021-05" db="EMBL/GenBank/DDBJ databases">
        <title>Novel Bacillus species.</title>
        <authorList>
            <person name="Liu G."/>
        </authorList>
    </citation>
    <scope>NUCLEOTIDE SEQUENCE [LARGE SCALE GENOMIC DNA]</scope>
    <source>
        <strain evidence="8 9">FJAT-49682</strain>
    </source>
</reference>
<sequence length="405" mass="42468">MKNTHSNTNSFILIIGIIFIAFNLRPSITSVGPLIGVIRTDLHISNGVAGMITTLPLIAFALLSLAAPKIGRKLGNELTIFISLLVLMFGIIIRSSGALGLLFLGTALIGMGIAICNVLLPAIVKQSFPLKVGIMTSVYSTSMGICAATASGISIPLAKSFGLGWQKSLLVWAIFAGIALVIWFPQLLKSKSTRPIHNTGLSSVNMLRSKLAWQVTLFMGLQSILFYCPIAWLPQILIAKGLSVEASGWMLSFMQFSGLPASFLTPMIAGKMNNQRGIVLIIGSLFFASLIGILIGGGSGFLTFCVVLLGIGQGASISLALTMLSLRAADAAQASQLSGMAQSLGYLLAAIGPILIGLLFDITLSWTTPLITLIIVTGALTVAGLGAGRNIYITGKSPISSKLGF</sequence>
<dbReference type="InterPro" id="IPR036259">
    <property type="entry name" value="MFS_trans_sf"/>
</dbReference>
<feature type="transmembrane region" description="Helical" evidence="6">
    <location>
        <begin position="99"/>
        <end position="120"/>
    </location>
</feature>
<accession>A0A942URB8</accession>
<dbReference type="CDD" id="cd17339">
    <property type="entry name" value="MFS_NIMT_CynX_like"/>
    <property type="match status" value="1"/>
</dbReference>
<dbReference type="GO" id="GO:0005886">
    <property type="term" value="C:plasma membrane"/>
    <property type="evidence" value="ECO:0007669"/>
    <property type="project" value="UniProtKB-SubCell"/>
</dbReference>
<dbReference type="PROSITE" id="PS50850">
    <property type="entry name" value="MFS"/>
    <property type="match status" value="1"/>
</dbReference>
<dbReference type="InterPro" id="IPR020846">
    <property type="entry name" value="MFS_dom"/>
</dbReference>
<evidence type="ECO:0000313" key="9">
    <source>
        <dbReference type="Proteomes" id="UP000676456"/>
    </source>
</evidence>
<protein>
    <submittedName>
        <fullName evidence="8">MFS transporter</fullName>
    </submittedName>
</protein>
<keyword evidence="5 6" id="KW-0472">Membrane</keyword>
<dbReference type="Proteomes" id="UP000676456">
    <property type="component" value="Unassembled WGS sequence"/>
</dbReference>
<evidence type="ECO:0000256" key="5">
    <source>
        <dbReference type="ARBA" id="ARBA00023136"/>
    </source>
</evidence>
<dbReference type="PANTHER" id="PTHR23523">
    <property type="match status" value="1"/>
</dbReference>
<keyword evidence="2" id="KW-0813">Transport</keyword>
<evidence type="ECO:0000313" key="8">
    <source>
        <dbReference type="EMBL" id="MBS4223533.1"/>
    </source>
</evidence>
<evidence type="ECO:0000256" key="3">
    <source>
        <dbReference type="ARBA" id="ARBA00022692"/>
    </source>
</evidence>
<gene>
    <name evidence="8" type="ORF">KHA91_12325</name>
</gene>
<feature type="transmembrane region" description="Helical" evidence="6">
    <location>
        <begin position="344"/>
        <end position="364"/>
    </location>
</feature>
<dbReference type="SUPFAM" id="SSF103473">
    <property type="entry name" value="MFS general substrate transporter"/>
    <property type="match status" value="1"/>
</dbReference>
<proteinExistence type="predicted"/>
<feature type="transmembrane region" description="Helical" evidence="6">
    <location>
        <begin position="132"/>
        <end position="157"/>
    </location>
</feature>
<dbReference type="InterPro" id="IPR052524">
    <property type="entry name" value="MFS_Cyanate_Porter"/>
</dbReference>